<dbReference type="GO" id="GO:0006508">
    <property type="term" value="P:proteolysis"/>
    <property type="evidence" value="ECO:0007669"/>
    <property type="project" value="UniProtKB-KW"/>
</dbReference>
<organism evidence="7 8">
    <name type="scientific">Candidatus Cryptobacteroides faecipullorum</name>
    <dbReference type="NCBI Taxonomy" id="2840764"/>
    <lineage>
        <taxon>Bacteria</taxon>
        <taxon>Pseudomonadati</taxon>
        <taxon>Bacteroidota</taxon>
        <taxon>Bacteroidia</taxon>
        <taxon>Bacteroidales</taxon>
        <taxon>Candidatus Cryptobacteroides</taxon>
    </lineage>
</organism>
<reference evidence="7" key="1">
    <citation type="submission" date="2020-10" db="EMBL/GenBank/DDBJ databases">
        <authorList>
            <person name="Gilroy R."/>
        </authorList>
    </citation>
    <scope>NUCLEOTIDE SEQUENCE</scope>
    <source>
        <strain evidence="7">B1-15692</strain>
    </source>
</reference>
<dbReference type="InterPro" id="IPR023828">
    <property type="entry name" value="Peptidase_S8_Ser-AS"/>
</dbReference>
<dbReference type="InterPro" id="IPR000209">
    <property type="entry name" value="Peptidase_S8/S53_dom"/>
</dbReference>
<dbReference type="PROSITE" id="PS00138">
    <property type="entry name" value="SUBTILASE_SER"/>
    <property type="match status" value="1"/>
</dbReference>
<dbReference type="InterPro" id="IPR036852">
    <property type="entry name" value="Peptidase_S8/S53_dom_sf"/>
</dbReference>
<feature type="active site" description="Charge relay system" evidence="5">
    <location>
        <position position="476"/>
    </location>
</feature>
<feature type="active site" description="Charge relay system" evidence="5">
    <location>
        <position position="206"/>
    </location>
</feature>
<dbReference type="PANTHER" id="PTHR43399:SF4">
    <property type="entry name" value="CELL WALL-ASSOCIATED PROTEASE"/>
    <property type="match status" value="1"/>
</dbReference>
<evidence type="ECO:0000259" key="6">
    <source>
        <dbReference type="Pfam" id="PF00082"/>
    </source>
</evidence>
<comment type="caution">
    <text evidence="7">The sequence shown here is derived from an EMBL/GenBank/DDBJ whole genome shotgun (WGS) entry which is preliminary data.</text>
</comment>
<sequence length="668" mass="70014">MKIFRSSAALAVATVFISGCMKTDPASLQEEKDAPEYGKIINTSTNASGRSLLVQLADASDDISGLLGQIGADSMERAIRPGKNNTEKLSAYGLDRWYVVRLPEGCDIDMAAGILSGSEKVSAVQFNTILSKASDCRSWQYIPGTLSKSVNSPAAFADPGLGNQWHYFNDGGQDIAPTARAGADISVTDAWRLCAGDPGITVAVIDEAVQWDHPDLAANMWTNPGEIPGNQIDDDENGYVDDIYGINCTSGTSDLRWKAEGMTGHGTHVAGTVSAVNGNAEGVCGVAGGSGNNDGVRIMSCQIFDGFTGGDVLTSANAFIYAADNHADIAQCSFGYSGGAFVSDLDFDTQFNSAYALESQAMKYFMEEGGGKVVDGGIIIFAAGNEGYDMASYPGAYKGCISVTSIASDGLPAYYTNYGPGCDIAAPGGEYYTGGQASESGAILSTMPTESMTLYDEYGNAAGYSAVNYGYMQGTSMACPNVSGVAALGLSYALQLGKHFSRDEFLSMLLTSADGLDSRLIGSKRTLVGNQIGSLSLLPFKGNMGSGSVNAWKLLMQIEGTPVLTVVTGEEQRIALDDYFGEDSGVLKFRTVEIGEADMQSLGLQEKPYVKDGELLIRPTKTGSGKITVTALVGGDSEDSTDSPSALTVTKTISVISRNVKVSNGGWL</sequence>
<reference evidence="7" key="2">
    <citation type="journal article" date="2021" name="PeerJ">
        <title>Extensive microbial diversity within the chicken gut microbiome revealed by metagenomics and culture.</title>
        <authorList>
            <person name="Gilroy R."/>
            <person name="Ravi A."/>
            <person name="Getino M."/>
            <person name="Pursley I."/>
            <person name="Horton D.L."/>
            <person name="Alikhan N.F."/>
            <person name="Baker D."/>
            <person name="Gharbi K."/>
            <person name="Hall N."/>
            <person name="Watson M."/>
            <person name="Adriaenssens E.M."/>
            <person name="Foster-Nyarko E."/>
            <person name="Jarju S."/>
            <person name="Secka A."/>
            <person name="Antonio M."/>
            <person name="Oren A."/>
            <person name="Chaudhuri R.R."/>
            <person name="La Ragione R."/>
            <person name="Hildebrand F."/>
            <person name="Pallen M.J."/>
        </authorList>
    </citation>
    <scope>NUCLEOTIDE SEQUENCE</scope>
    <source>
        <strain evidence="7">B1-15692</strain>
    </source>
</reference>
<keyword evidence="3 5" id="KW-0378">Hydrolase</keyword>
<dbReference type="EMBL" id="JADIMH010000010">
    <property type="protein sequence ID" value="MBO8466479.1"/>
    <property type="molecule type" value="Genomic_DNA"/>
</dbReference>
<evidence type="ECO:0000256" key="1">
    <source>
        <dbReference type="ARBA" id="ARBA00011073"/>
    </source>
</evidence>
<feature type="domain" description="Peptidase S8/S53" evidence="6">
    <location>
        <begin position="199"/>
        <end position="513"/>
    </location>
</feature>
<dbReference type="Pfam" id="PF00082">
    <property type="entry name" value="Peptidase_S8"/>
    <property type="match status" value="1"/>
</dbReference>
<keyword evidence="4 5" id="KW-0720">Serine protease</keyword>
<feature type="active site" description="Charge relay system" evidence="5">
    <location>
        <position position="265"/>
    </location>
</feature>
<dbReference type="InterPro" id="IPR051048">
    <property type="entry name" value="Peptidase_S8/S53_subtilisin"/>
</dbReference>
<protein>
    <submittedName>
        <fullName evidence="7">S8 family serine peptidase</fullName>
    </submittedName>
</protein>
<dbReference type="SUPFAM" id="SSF52743">
    <property type="entry name" value="Subtilisin-like"/>
    <property type="match status" value="1"/>
</dbReference>
<dbReference type="InterPro" id="IPR022398">
    <property type="entry name" value="Peptidase_S8_His-AS"/>
</dbReference>
<evidence type="ECO:0000313" key="8">
    <source>
        <dbReference type="Proteomes" id="UP000823660"/>
    </source>
</evidence>
<dbReference type="Gene3D" id="3.40.50.200">
    <property type="entry name" value="Peptidase S8/S53 domain"/>
    <property type="match status" value="1"/>
</dbReference>
<dbReference type="InterPro" id="IPR015500">
    <property type="entry name" value="Peptidase_S8_subtilisin-rel"/>
</dbReference>
<dbReference type="GO" id="GO:0004252">
    <property type="term" value="F:serine-type endopeptidase activity"/>
    <property type="evidence" value="ECO:0007669"/>
    <property type="project" value="UniProtKB-UniRule"/>
</dbReference>
<proteinExistence type="inferred from homology"/>
<evidence type="ECO:0000256" key="4">
    <source>
        <dbReference type="ARBA" id="ARBA00022825"/>
    </source>
</evidence>
<evidence type="ECO:0000256" key="5">
    <source>
        <dbReference type="PROSITE-ProRule" id="PRU01240"/>
    </source>
</evidence>
<dbReference type="PRINTS" id="PR00723">
    <property type="entry name" value="SUBTILISIN"/>
</dbReference>
<dbReference type="PANTHER" id="PTHR43399">
    <property type="entry name" value="SUBTILISIN-RELATED"/>
    <property type="match status" value="1"/>
</dbReference>
<accession>A0A9D9I789</accession>
<evidence type="ECO:0000313" key="7">
    <source>
        <dbReference type="EMBL" id="MBO8466479.1"/>
    </source>
</evidence>
<comment type="similarity">
    <text evidence="1 5">Belongs to the peptidase S8 family.</text>
</comment>
<dbReference type="AlphaFoldDB" id="A0A9D9I789"/>
<gene>
    <name evidence="7" type="ORF">IAB99_01780</name>
</gene>
<name>A0A9D9I789_9BACT</name>
<dbReference type="PROSITE" id="PS51257">
    <property type="entry name" value="PROKAR_LIPOPROTEIN"/>
    <property type="match status" value="1"/>
</dbReference>
<evidence type="ECO:0000256" key="2">
    <source>
        <dbReference type="ARBA" id="ARBA00022670"/>
    </source>
</evidence>
<dbReference type="Proteomes" id="UP000823660">
    <property type="component" value="Unassembled WGS sequence"/>
</dbReference>
<keyword evidence="2 5" id="KW-0645">Protease</keyword>
<dbReference type="PROSITE" id="PS51892">
    <property type="entry name" value="SUBTILASE"/>
    <property type="match status" value="1"/>
</dbReference>
<evidence type="ECO:0000256" key="3">
    <source>
        <dbReference type="ARBA" id="ARBA00022801"/>
    </source>
</evidence>
<dbReference type="PROSITE" id="PS00137">
    <property type="entry name" value="SUBTILASE_HIS"/>
    <property type="match status" value="1"/>
</dbReference>